<evidence type="ECO:0000313" key="2">
    <source>
        <dbReference type="Proteomes" id="UP001140087"/>
    </source>
</evidence>
<protein>
    <submittedName>
        <fullName evidence="1">Ras GTPase activating protein ira2</fullName>
    </submittedName>
</protein>
<evidence type="ECO:0000313" key="1">
    <source>
        <dbReference type="EMBL" id="KAJ2799218.1"/>
    </source>
</evidence>
<feature type="non-terminal residue" evidence="1">
    <location>
        <position position="525"/>
    </location>
</feature>
<name>A0ACC1L2F4_9FUNG</name>
<comment type="caution">
    <text evidence="1">The sequence shown here is derived from an EMBL/GenBank/DDBJ whole genome shotgun (WGS) entry which is preliminary data.</text>
</comment>
<gene>
    <name evidence="1" type="primary">IRA2_1</name>
    <name evidence="1" type="ORF">H4R21_003628</name>
</gene>
<sequence length="525" mass="58279">MPYEIALVEKLITGFKEMLPCYSGLTIDQLALNKEFFGNVSVIVQMHEMRLTPLLRRLCSLLETLSRTAQGTDPRSAGMYQQSQLLVLRVIAMSMFYHWHQIYAAQGVNADRKPAADGAADDAPAATATAAAAGTYQSAGAGYNNGDFSLFYPHPLEEVVAKRALGLATEFFRPWTSPPSVRTLSDTAGNQAWYMFYLRSTHTSQSTPMSIFMMDTAVGQGMLQRYVRACLSAPTADLPLEIQDAAGSIFTFLSAANWSMALQRAKTCLYLLLSRSDDAVDLTDIRLLEYATMDITRMAQLIEAFAEAFPRVKPAEQLKLALVLRRVIWSFVMRCGGTFLDMHRSMLRPPTNRIEQLMDAIRGVIDAHTRPSAHPVYYQLMVMLLMLCPDLVAIAVEHVVEHSEGREDGCSKNARFISRLQQQLISRDVPESAVLGAQELQHAATVLTALPGNNALRLAECFDADINAVLLDSSNRMAPYREEPIESKLLLLGTMACQFQLAPEKALQTFLPRISGPKAEPWMQL</sequence>
<dbReference type="EMBL" id="JANBUN010001191">
    <property type="protein sequence ID" value="KAJ2799218.1"/>
    <property type="molecule type" value="Genomic_DNA"/>
</dbReference>
<accession>A0ACC1L2F4</accession>
<proteinExistence type="predicted"/>
<dbReference type="Proteomes" id="UP001140087">
    <property type="component" value="Unassembled WGS sequence"/>
</dbReference>
<reference evidence="1" key="1">
    <citation type="submission" date="2022-07" db="EMBL/GenBank/DDBJ databases">
        <title>Phylogenomic reconstructions and comparative analyses of Kickxellomycotina fungi.</title>
        <authorList>
            <person name="Reynolds N.K."/>
            <person name="Stajich J.E."/>
            <person name="Barry K."/>
            <person name="Grigoriev I.V."/>
            <person name="Crous P."/>
            <person name="Smith M.E."/>
        </authorList>
    </citation>
    <scope>NUCLEOTIDE SEQUENCE</scope>
    <source>
        <strain evidence="1">BCRC 34780</strain>
    </source>
</reference>
<keyword evidence="2" id="KW-1185">Reference proteome</keyword>
<organism evidence="1 2">
    <name type="scientific">Coemansia helicoidea</name>
    <dbReference type="NCBI Taxonomy" id="1286919"/>
    <lineage>
        <taxon>Eukaryota</taxon>
        <taxon>Fungi</taxon>
        <taxon>Fungi incertae sedis</taxon>
        <taxon>Zoopagomycota</taxon>
        <taxon>Kickxellomycotina</taxon>
        <taxon>Kickxellomycetes</taxon>
        <taxon>Kickxellales</taxon>
        <taxon>Kickxellaceae</taxon>
        <taxon>Coemansia</taxon>
    </lineage>
</organism>